<evidence type="ECO:0000313" key="3">
    <source>
        <dbReference type="EMBL" id="NWC83171.1"/>
    </source>
</evidence>
<gene>
    <name evidence="3" type="ORF">HX798_23190</name>
</gene>
<dbReference type="Gene3D" id="1.10.260.40">
    <property type="entry name" value="lambda repressor-like DNA-binding domains"/>
    <property type="match status" value="1"/>
</dbReference>
<feature type="region of interest" description="Disordered" evidence="1">
    <location>
        <begin position="89"/>
        <end position="111"/>
    </location>
</feature>
<dbReference type="GO" id="GO:0003677">
    <property type="term" value="F:DNA binding"/>
    <property type="evidence" value="ECO:0007669"/>
    <property type="project" value="InterPro"/>
</dbReference>
<dbReference type="Proteomes" id="UP000542695">
    <property type="component" value="Unassembled WGS sequence"/>
</dbReference>
<dbReference type="AlphaFoldDB" id="A0A7Y7ZDY2"/>
<protein>
    <submittedName>
        <fullName evidence="3">Helix-turn-helix transcriptional regulator</fullName>
    </submittedName>
</protein>
<organism evidence="3 4">
    <name type="scientific">Pseudomonas putida</name>
    <name type="common">Arthrobacter siderocapsulatus</name>
    <dbReference type="NCBI Taxonomy" id="303"/>
    <lineage>
        <taxon>Bacteria</taxon>
        <taxon>Pseudomonadati</taxon>
        <taxon>Pseudomonadota</taxon>
        <taxon>Gammaproteobacteria</taxon>
        <taxon>Pseudomonadales</taxon>
        <taxon>Pseudomonadaceae</taxon>
        <taxon>Pseudomonas</taxon>
    </lineage>
</organism>
<feature type="compositionally biased region" description="Polar residues" evidence="1">
    <location>
        <begin position="96"/>
        <end position="111"/>
    </location>
</feature>
<accession>A0A7Y7ZDY2</accession>
<evidence type="ECO:0000259" key="2">
    <source>
        <dbReference type="PROSITE" id="PS50943"/>
    </source>
</evidence>
<proteinExistence type="predicted"/>
<evidence type="ECO:0000256" key="1">
    <source>
        <dbReference type="SAM" id="MobiDB-lite"/>
    </source>
</evidence>
<dbReference type="InterPro" id="IPR001387">
    <property type="entry name" value="Cro/C1-type_HTH"/>
</dbReference>
<dbReference type="SUPFAM" id="SSF47413">
    <property type="entry name" value="lambda repressor-like DNA-binding domains"/>
    <property type="match status" value="1"/>
</dbReference>
<dbReference type="InterPro" id="IPR010982">
    <property type="entry name" value="Lambda_DNA-bd_dom_sf"/>
</dbReference>
<dbReference type="CDD" id="cd00093">
    <property type="entry name" value="HTH_XRE"/>
    <property type="match status" value="1"/>
</dbReference>
<reference evidence="3 4" key="1">
    <citation type="submission" date="2020-04" db="EMBL/GenBank/DDBJ databases">
        <title>Molecular characterization of pseudomonads from Agaricus bisporus reveal novel blotch 2 pathogens in Western Europe.</title>
        <authorList>
            <person name="Taparia T."/>
            <person name="Krijger M."/>
            <person name="Haynes E."/>
            <person name="Elpinstone J.G."/>
            <person name="Noble R."/>
            <person name="Van Der Wolf J."/>
        </authorList>
    </citation>
    <scope>NUCLEOTIDE SEQUENCE [LARGE SCALE GENOMIC DNA]</scope>
    <source>
        <strain evidence="3 4">P7765</strain>
    </source>
</reference>
<dbReference type="SMART" id="SM00530">
    <property type="entry name" value="HTH_XRE"/>
    <property type="match status" value="1"/>
</dbReference>
<sequence length="111" mass="12524">MELKKAFGKVFRWLRTQNGLSQEDFSDISGRTYISTLERGIHSPTIDRLEALAPMLRVHPITLLVCTYAAKDGVSPDVLLQRVREDIEGMQPPFTSPSELHPTQSQKSDEV</sequence>
<name>A0A7Y7ZDY2_PSEPU</name>
<evidence type="ECO:0000313" key="4">
    <source>
        <dbReference type="Proteomes" id="UP000542695"/>
    </source>
</evidence>
<dbReference type="PROSITE" id="PS50943">
    <property type="entry name" value="HTH_CROC1"/>
    <property type="match status" value="1"/>
</dbReference>
<comment type="caution">
    <text evidence="3">The sequence shown here is derived from an EMBL/GenBank/DDBJ whole genome shotgun (WGS) entry which is preliminary data.</text>
</comment>
<dbReference type="Pfam" id="PF01381">
    <property type="entry name" value="HTH_3"/>
    <property type="match status" value="1"/>
</dbReference>
<feature type="domain" description="HTH cro/C1-type" evidence="2">
    <location>
        <begin position="14"/>
        <end position="63"/>
    </location>
</feature>
<dbReference type="EMBL" id="JACARV010000080">
    <property type="protein sequence ID" value="NWC83171.1"/>
    <property type="molecule type" value="Genomic_DNA"/>
</dbReference>